<accession>B8I7Z9</accession>
<dbReference type="KEGG" id="cce:Ccel_0778"/>
<dbReference type="eggNOG" id="COG0201">
    <property type="taxonomic scope" value="Bacteria"/>
</dbReference>
<evidence type="ECO:0000256" key="6">
    <source>
        <dbReference type="ARBA" id="ARBA00022989"/>
    </source>
</evidence>
<dbReference type="InterPro" id="IPR026593">
    <property type="entry name" value="SecY"/>
</dbReference>
<evidence type="ECO:0000256" key="2">
    <source>
        <dbReference type="ARBA" id="ARBA00005751"/>
    </source>
</evidence>
<evidence type="ECO:0000256" key="5">
    <source>
        <dbReference type="ARBA" id="ARBA00022927"/>
    </source>
</evidence>
<dbReference type="OrthoDB" id="9809248at2"/>
<evidence type="ECO:0000256" key="11">
    <source>
        <dbReference type="RuleBase" id="RU004349"/>
    </source>
</evidence>
<gene>
    <name evidence="10" type="primary">secY</name>
    <name evidence="12" type="ordered locus">Ccel_0778</name>
</gene>
<dbReference type="Pfam" id="PF00344">
    <property type="entry name" value="SecY"/>
    <property type="match status" value="1"/>
</dbReference>
<dbReference type="GO" id="GO:0043952">
    <property type="term" value="P:protein transport by the Sec complex"/>
    <property type="evidence" value="ECO:0007669"/>
    <property type="project" value="UniProtKB-UniRule"/>
</dbReference>
<organism evidence="12 13">
    <name type="scientific">Ruminiclostridium cellulolyticum (strain ATCC 35319 / DSM 5812 / JCM 6584 / H10)</name>
    <name type="common">Clostridium cellulolyticum</name>
    <dbReference type="NCBI Taxonomy" id="394503"/>
    <lineage>
        <taxon>Bacteria</taxon>
        <taxon>Bacillati</taxon>
        <taxon>Bacillota</taxon>
        <taxon>Clostridia</taxon>
        <taxon>Eubacteriales</taxon>
        <taxon>Oscillospiraceae</taxon>
        <taxon>Ruminiclostridium</taxon>
    </lineage>
</organism>
<dbReference type="GO" id="GO:0006605">
    <property type="term" value="P:protein targeting"/>
    <property type="evidence" value="ECO:0007669"/>
    <property type="project" value="UniProtKB-UniRule"/>
</dbReference>
<keyword evidence="7 10" id="KW-0811">Translocation</keyword>
<keyword evidence="13" id="KW-1185">Reference proteome</keyword>
<proteinExistence type="inferred from homology"/>
<comment type="function">
    <text evidence="10">The central subunit of the protein translocation channel SecYEG. Consists of two halves formed by TMs 1-5 and 6-10. These two domains form a lateral gate at the front which open onto the bilayer between TMs 2 and 7, and are clamped together by SecE at the back. The channel is closed by both a pore ring composed of hydrophobic SecY resides and a short helix (helix 2A) on the extracellular side of the membrane which forms a plug. The plug probably moves laterally to allow the channel to open. The ring and the pore may move independently.</text>
</comment>
<name>B8I7Z9_RUMCH</name>
<keyword evidence="8 10" id="KW-0472">Membrane</keyword>
<dbReference type="Gene3D" id="1.10.3370.10">
    <property type="entry name" value="SecY subunit domain"/>
    <property type="match status" value="1"/>
</dbReference>
<dbReference type="NCBIfam" id="TIGR00967">
    <property type="entry name" value="3a0501s007"/>
    <property type="match status" value="1"/>
</dbReference>
<dbReference type="InterPro" id="IPR023201">
    <property type="entry name" value="SecY_dom_sf"/>
</dbReference>
<evidence type="ECO:0000256" key="4">
    <source>
        <dbReference type="ARBA" id="ARBA00022692"/>
    </source>
</evidence>
<protein>
    <recommendedName>
        <fullName evidence="9 10">Protein translocase subunit SecY</fullName>
    </recommendedName>
</protein>
<evidence type="ECO:0000256" key="8">
    <source>
        <dbReference type="ARBA" id="ARBA00023136"/>
    </source>
</evidence>
<feature type="transmembrane region" description="Helical" evidence="10">
    <location>
        <begin position="395"/>
        <end position="413"/>
    </location>
</feature>
<dbReference type="GO" id="GO:0005886">
    <property type="term" value="C:plasma membrane"/>
    <property type="evidence" value="ECO:0007669"/>
    <property type="project" value="UniProtKB-SubCell"/>
</dbReference>
<dbReference type="RefSeq" id="WP_015924320.1">
    <property type="nucleotide sequence ID" value="NC_011898.1"/>
</dbReference>
<keyword evidence="5 10" id="KW-0653">Protein transport</keyword>
<feature type="transmembrane region" description="Helical" evidence="10">
    <location>
        <begin position="116"/>
        <end position="140"/>
    </location>
</feature>
<feature type="transmembrane region" description="Helical" evidence="10">
    <location>
        <begin position="368"/>
        <end position="389"/>
    </location>
</feature>
<dbReference type="InterPro" id="IPR030659">
    <property type="entry name" value="SecY_CS"/>
</dbReference>
<evidence type="ECO:0000256" key="9">
    <source>
        <dbReference type="ARBA" id="ARBA00039733"/>
    </source>
</evidence>
<dbReference type="HAMAP" id="MF_01465">
    <property type="entry name" value="SecY"/>
    <property type="match status" value="1"/>
</dbReference>
<dbReference type="InterPro" id="IPR002208">
    <property type="entry name" value="SecY/SEC61-alpha"/>
</dbReference>
<dbReference type="EMBL" id="CP001348">
    <property type="protein sequence ID" value="ACL75156.1"/>
    <property type="molecule type" value="Genomic_DNA"/>
</dbReference>
<feature type="transmembrane region" description="Helical" evidence="10">
    <location>
        <begin position="178"/>
        <end position="199"/>
    </location>
</feature>
<dbReference type="PROSITE" id="PS00755">
    <property type="entry name" value="SECY_1"/>
    <property type="match status" value="1"/>
</dbReference>
<evidence type="ECO:0000256" key="1">
    <source>
        <dbReference type="ARBA" id="ARBA00004141"/>
    </source>
</evidence>
<comment type="caution">
    <text evidence="10">Lacks conserved residue(s) required for the propagation of feature annotation.</text>
</comment>
<feature type="transmembrane region" description="Helical" evidence="10">
    <location>
        <begin position="268"/>
        <end position="290"/>
    </location>
</feature>
<reference evidence="12 13" key="1">
    <citation type="submission" date="2009-01" db="EMBL/GenBank/DDBJ databases">
        <title>Complete sequence of Clostridium cellulolyticum H10.</title>
        <authorList>
            <consortium name="US DOE Joint Genome Institute"/>
            <person name="Lucas S."/>
            <person name="Copeland A."/>
            <person name="Lapidus A."/>
            <person name="Glavina del Rio T."/>
            <person name="Dalin E."/>
            <person name="Tice H."/>
            <person name="Bruce D."/>
            <person name="Goodwin L."/>
            <person name="Pitluck S."/>
            <person name="Chertkov O."/>
            <person name="Saunders E."/>
            <person name="Brettin T."/>
            <person name="Detter J.C."/>
            <person name="Han C."/>
            <person name="Larimer F."/>
            <person name="Land M."/>
            <person name="Hauser L."/>
            <person name="Kyrpides N."/>
            <person name="Ivanova N."/>
            <person name="Zhou J."/>
            <person name="Richardson P."/>
        </authorList>
    </citation>
    <scope>NUCLEOTIDE SEQUENCE [LARGE SCALE GENOMIC DNA]</scope>
    <source>
        <strain evidence="13">ATCC 35319 / DSM 5812 / JCM 6584 / H10</strain>
    </source>
</reference>
<comment type="subcellular location">
    <subcellularLocation>
        <location evidence="10">Cell membrane</location>
        <topology evidence="10">Multi-pass membrane protein</topology>
    </subcellularLocation>
    <subcellularLocation>
        <location evidence="1">Membrane</location>
        <topology evidence="1">Multi-pass membrane protein</topology>
    </subcellularLocation>
</comment>
<dbReference type="HOGENOM" id="CLU_030313_0_1_9"/>
<dbReference type="PIRSF" id="PIRSF004557">
    <property type="entry name" value="SecY"/>
    <property type="match status" value="1"/>
</dbReference>
<dbReference type="PANTHER" id="PTHR10906">
    <property type="entry name" value="SECY/SEC61-ALPHA FAMILY MEMBER"/>
    <property type="match status" value="1"/>
</dbReference>
<keyword evidence="6 10" id="KW-1133">Transmembrane helix</keyword>
<dbReference type="Proteomes" id="UP000001349">
    <property type="component" value="Chromosome"/>
</dbReference>
<feature type="transmembrane region" description="Helical" evidence="10">
    <location>
        <begin position="146"/>
        <end position="166"/>
    </location>
</feature>
<dbReference type="AlphaFoldDB" id="B8I7Z9"/>
<dbReference type="GO" id="GO:0065002">
    <property type="term" value="P:intracellular protein transmembrane transport"/>
    <property type="evidence" value="ECO:0007669"/>
    <property type="project" value="UniProtKB-UniRule"/>
</dbReference>
<feature type="transmembrane region" description="Helical" evidence="10">
    <location>
        <begin position="74"/>
        <end position="96"/>
    </location>
</feature>
<evidence type="ECO:0000256" key="7">
    <source>
        <dbReference type="ARBA" id="ARBA00023010"/>
    </source>
</evidence>
<dbReference type="FunFam" id="1.10.3370.10:FF:000001">
    <property type="entry name" value="Preprotein translocase subunit SecY"/>
    <property type="match status" value="1"/>
</dbReference>
<sequence>MSGMMDTLKNSWKIPDLKKKILITIGLLLIFRLGSKIPVPGLNPDWFADLISKGGQLFNFIDIIGGGAFKNATIFAMSISPYINASIIMQLLTIAIPKLEQLSKEGEEGRKKIGQWIRYATVILAFLQATAITIGLRGALISGLNVITFITVTLTLTAGTAFLMWLGEQITEYGIGNGISMLIFAGILSAGPNGVSYIYKNYTLGNLGSGAIGILSIVGILLVFVAVITCVVWVNQAERRIPVQYAKRVVGRKVYGGQSTHLPIKVNWAGVIPIIFAMSIMMLPSTIVGFARPNATGGIAGFIKNWANHWSYALLYALLIIGFTFFYTYVQFNPIELANNMKKNGGFIPGIRPGKPTSDYIARVLNRITWFGALFLALITIFPYIIGWITGVQGVWFAGTSVLILVGVAIDTVRQIESQMLMRHYKGFLE</sequence>
<dbReference type="STRING" id="394503.Ccel_0778"/>
<comment type="similarity">
    <text evidence="2 10 11">Belongs to the SecY/SEC61-alpha family.</text>
</comment>
<comment type="subunit">
    <text evidence="10">Component of the Sec protein translocase complex. Heterotrimer consisting of SecY, SecE and SecG subunits. The heterotrimers can form oligomers, although 1 heterotrimer is thought to be able to translocate proteins. Interacts with the ribosome. Interacts with SecDF, and other proteins may be involved. Interacts with SecA.</text>
</comment>
<feature type="transmembrane region" description="Helical" evidence="10">
    <location>
        <begin position="310"/>
        <end position="330"/>
    </location>
</feature>
<dbReference type="PRINTS" id="PR00303">
    <property type="entry name" value="SECYTRNLCASE"/>
</dbReference>
<keyword evidence="3 10" id="KW-0813">Transport</keyword>
<dbReference type="SUPFAM" id="SSF103491">
    <property type="entry name" value="Preprotein translocase SecY subunit"/>
    <property type="match status" value="1"/>
</dbReference>
<feature type="transmembrane region" description="Helical" evidence="10">
    <location>
        <begin position="211"/>
        <end position="234"/>
    </location>
</feature>
<evidence type="ECO:0000313" key="12">
    <source>
        <dbReference type="EMBL" id="ACL75156.1"/>
    </source>
</evidence>
<keyword evidence="4 10" id="KW-0812">Transmembrane</keyword>
<keyword evidence="10" id="KW-1003">Cell membrane</keyword>
<evidence type="ECO:0000256" key="3">
    <source>
        <dbReference type="ARBA" id="ARBA00022448"/>
    </source>
</evidence>
<evidence type="ECO:0000313" key="13">
    <source>
        <dbReference type="Proteomes" id="UP000001349"/>
    </source>
</evidence>
<evidence type="ECO:0000256" key="10">
    <source>
        <dbReference type="HAMAP-Rule" id="MF_01465"/>
    </source>
</evidence>